<sequence length="199" mass="20618">MTWLVRHGESTWNAAGLLQGSTRHVGLTARGRAQARAAAAELRRLLVGPATSAGAAVAEVPAHRILTSPQRRAAETAEILAGVLGLPVHECPELREQSHGAWEGRPAAPYAPLLAAAGPDWAPPGGETFRALCARVRGLDPTGAVLVTHGETIRAILRDPRCRIPHNGEVLLASATPAWSGSGDGSAGNRCESGAVPPL</sequence>
<dbReference type="InterPro" id="IPR029033">
    <property type="entry name" value="His_PPase_superfam"/>
</dbReference>
<dbReference type="PANTHER" id="PTHR48100:SF1">
    <property type="entry name" value="HISTIDINE PHOSPHATASE FAMILY PROTEIN-RELATED"/>
    <property type="match status" value="1"/>
</dbReference>
<protein>
    <submittedName>
        <fullName evidence="4">Histidine phosphatase family protein</fullName>
    </submittedName>
</protein>
<dbReference type="PROSITE" id="PS00175">
    <property type="entry name" value="PG_MUTASE"/>
    <property type="match status" value="1"/>
</dbReference>
<evidence type="ECO:0000313" key="5">
    <source>
        <dbReference type="Proteomes" id="UP001501598"/>
    </source>
</evidence>
<gene>
    <name evidence="4" type="ORF">GCM10023175_48490</name>
</gene>
<keyword evidence="5" id="KW-1185">Reference proteome</keyword>
<evidence type="ECO:0000256" key="2">
    <source>
        <dbReference type="ARBA" id="ARBA00023235"/>
    </source>
</evidence>
<keyword evidence="2" id="KW-0413">Isomerase</keyword>
<dbReference type="InterPro" id="IPR050275">
    <property type="entry name" value="PGM_Phosphatase"/>
</dbReference>
<dbReference type="SMART" id="SM00855">
    <property type="entry name" value="PGAM"/>
    <property type="match status" value="1"/>
</dbReference>
<reference evidence="5" key="1">
    <citation type="journal article" date="2019" name="Int. J. Syst. Evol. Microbiol.">
        <title>The Global Catalogue of Microorganisms (GCM) 10K type strain sequencing project: providing services to taxonomists for standard genome sequencing and annotation.</title>
        <authorList>
            <consortium name="The Broad Institute Genomics Platform"/>
            <consortium name="The Broad Institute Genome Sequencing Center for Infectious Disease"/>
            <person name="Wu L."/>
            <person name="Ma J."/>
        </authorList>
    </citation>
    <scope>NUCLEOTIDE SEQUENCE [LARGE SCALE GENOMIC DNA]</scope>
    <source>
        <strain evidence="5">JCM 17906</strain>
    </source>
</reference>
<keyword evidence="1" id="KW-0324">Glycolysis</keyword>
<accession>A0ABP8RYJ1</accession>
<dbReference type="InterPro" id="IPR001345">
    <property type="entry name" value="PG/BPGM_mutase_AS"/>
</dbReference>
<organism evidence="4 5">
    <name type="scientific">Pseudonocardia xishanensis</name>
    <dbReference type="NCBI Taxonomy" id="630995"/>
    <lineage>
        <taxon>Bacteria</taxon>
        <taxon>Bacillati</taxon>
        <taxon>Actinomycetota</taxon>
        <taxon>Actinomycetes</taxon>
        <taxon>Pseudonocardiales</taxon>
        <taxon>Pseudonocardiaceae</taxon>
        <taxon>Pseudonocardia</taxon>
    </lineage>
</organism>
<dbReference type="Gene3D" id="3.40.50.1240">
    <property type="entry name" value="Phosphoglycerate mutase-like"/>
    <property type="match status" value="1"/>
</dbReference>
<dbReference type="Proteomes" id="UP001501598">
    <property type="component" value="Unassembled WGS sequence"/>
</dbReference>
<dbReference type="PANTHER" id="PTHR48100">
    <property type="entry name" value="BROAD-SPECIFICITY PHOSPHATASE YOR283W-RELATED"/>
    <property type="match status" value="1"/>
</dbReference>
<proteinExistence type="predicted"/>
<name>A0ABP8RYJ1_9PSEU</name>
<dbReference type="InterPro" id="IPR013078">
    <property type="entry name" value="His_Pase_superF_clade-1"/>
</dbReference>
<dbReference type="SUPFAM" id="SSF53254">
    <property type="entry name" value="Phosphoglycerate mutase-like"/>
    <property type="match status" value="1"/>
</dbReference>
<dbReference type="CDD" id="cd07067">
    <property type="entry name" value="HP_PGM_like"/>
    <property type="match status" value="1"/>
</dbReference>
<evidence type="ECO:0000256" key="3">
    <source>
        <dbReference type="SAM" id="MobiDB-lite"/>
    </source>
</evidence>
<dbReference type="Pfam" id="PF00300">
    <property type="entry name" value="His_Phos_1"/>
    <property type="match status" value="2"/>
</dbReference>
<feature type="region of interest" description="Disordered" evidence="3">
    <location>
        <begin position="176"/>
        <end position="199"/>
    </location>
</feature>
<evidence type="ECO:0000256" key="1">
    <source>
        <dbReference type="ARBA" id="ARBA00023152"/>
    </source>
</evidence>
<dbReference type="RefSeq" id="WP_345422920.1">
    <property type="nucleotide sequence ID" value="NZ_BAABGT010000075.1"/>
</dbReference>
<evidence type="ECO:0000313" key="4">
    <source>
        <dbReference type="EMBL" id="GAA4553175.1"/>
    </source>
</evidence>
<dbReference type="EMBL" id="BAABGT010000075">
    <property type="protein sequence ID" value="GAA4553175.1"/>
    <property type="molecule type" value="Genomic_DNA"/>
</dbReference>
<comment type="caution">
    <text evidence="4">The sequence shown here is derived from an EMBL/GenBank/DDBJ whole genome shotgun (WGS) entry which is preliminary data.</text>
</comment>